<organism evidence="1 2">
    <name type="scientific">Pleuronectes platessa</name>
    <name type="common">European plaice</name>
    <dbReference type="NCBI Taxonomy" id="8262"/>
    <lineage>
        <taxon>Eukaryota</taxon>
        <taxon>Metazoa</taxon>
        <taxon>Chordata</taxon>
        <taxon>Craniata</taxon>
        <taxon>Vertebrata</taxon>
        <taxon>Euteleostomi</taxon>
        <taxon>Actinopterygii</taxon>
        <taxon>Neopterygii</taxon>
        <taxon>Teleostei</taxon>
        <taxon>Neoteleostei</taxon>
        <taxon>Acanthomorphata</taxon>
        <taxon>Carangaria</taxon>
        <taxon>Pleuronectiformes</taxon>
        <taxon>Pleuronectoidei</taxon>
        <taxon>Pleuronectidae</taxon>
        <taxon>Pleuronectes</taxon>
    </lineage>
</organism>
<dbReference type="Proteomes" id="UP001153269">
    <property type="component" value="Unassembled WGS sequence"/>
</dbReference>
<proteinExistence type="predicted"/>
<evidence type="ECO:0000313" key="1">
    <source>
        <dbReference type="EMBL" id="CAB1423325.1"/>
    </source>
</evidence>
<comment type="caution">
    <text evidence="1">The sequence shown here is derived from an EMBL/GenBank/DDBJ whole genome shotgun (WGS) entry which is preliminary data.</text>
</comment>
<gene>
    <name evidence="1" type="ORF">PLEPLA_LOCUS11244</name>
</gene>
<dbReference type="EMBL" id="CADEAL010000648">
    <property type="protein sequence ID" value="CAB1423325.1"/>
    <property type="molecule type" value="Genomic_DNA"/>
</dbReference>
<protein>
    <submittedName>
        <fullName evidence="1">Uncharacterized protein</fullName>
    </submittedName>
</protein>
<dbReference type="AlphaFoldDB" id="A0A9N7U2J0"/>
<sequence length="101" mass="11126">MSRWFEELTLTECQKHANASQASSWTGATVKEGQMAKVTDLRKPVAATPPQEIMCSCVWLGRFLVLPGTTLPVEQPKYLTWARKGGGVLFTALLPPVRPRG</sequence>
<reference evidence="1" key="1">
    <citation type="submission" date="2020-03" db="EMBL/GenBank/DDBJ databases">
        <authorList>
            <person name="Weist P."/>
        </authorList>
    </citation>
    <scope>NUCLEOTIDE SEQUENCE</scope>
</reference>
<evidence type="ECO:0000313" key="2">
    <source>
        <dbReference type="Proteomes" id="UP001153269"/>
    </source>
</evidence>
<accession>A0A9N7U2J0</accession>
<keyword evidence="2" id="KW-1185">Reference proteome</keyword>
<name>A0A9N7U2J0_PLEPL</name>